<reference evidence="1" key="1">
    <citation type="submission" date="2008-08" db="EMBL/GenBank/DDBJ databases">
        <title>Annotation of Bifidobacterium longum subsp. infantis CCUG 52486.</title>
        <authorList>
            <consortium name="The Broad Institute Genome Sequencing Platform"/>
            <person name="Gougoulias C."/>
            <person name="Tuohy K.M."/>
            <person name="Gibson G.R."/>
            <person name="Ward D."/>
            <person name="Mehta T."/>
            <person name="Young S."/>
            <person name="Jaffe D."/>
            <person name="Gnerre S."/>
            <person name="Berlin A."/>
            <person name="Heiman D."/>
            <person name="Hepburn T."/>
            <person name="Shea T."/>
            <person name="Sykes S."/>
            <person name="Alvarado L."/>
            <person name="Kodira C."/>
            <person name="Borodovsky M."/>
            <person name="Lander E."/>
            <person name="Galagan J."/>
            <person name="Nusbaum C."/>
            <person name="Birren B."/>
        </authorList>
    </citation>
    <scope>NUCLEOTIDE SEQUENCE [LARGE SCALE GENOMIC DNA]</scope>
    <source>
        <strain evidence="1">CCUG 52486</strain>
    </source>
</reference>
<proteinExistence type="predicted"/>
<protein>
    <submittedName>
        <fullName evidence="1">Uncharacterized protein</fullName>
    </submittedName>
</protein>
<dbReference type="HOGENOM" id="CLU_109710_0_0_11"/>
<accession>C5EA22</accession>
<organism evidence="1">
    <name type="scientific">Bifidobacterium longum subsp. infantis CCUG 52486</name>
    <dbReference type="NCBI Taxonomy" id="537937"/>
    <lineage>
        <taxon>Bacteria</taxon>
        <taxon>Bacillati</taxon>
        <taxon>Actinomycetota</taxon>
        <taxon>Actinomycetes</taxon>
        <taxon>Bifidobacteriales</taxon>
        <taxon>Bifidobacteriaceae</taxon>
        <taxon>Bifidobacterium</taxon>
    </lineage>
</organism>
<dbReference type="EMBL" id="DS990239">
    <property type="protein sequence ID" value="EEQ54866.1"/>
    <property type="molecule type" value="Genomic_DNA"/>
</dbReference>
<sequence>MLVPSPEPDSSGKGQCKWVKDGTIARTRTAIRVRAFSFSRTVPCARYHLWDAWMDGTDIVSKHNRSAVMMEDNTAGFSLVLRRRLMTVDRISGFLQGASMPLRLHASPIVTVRAAIRYEALARDETVLARRARLAWLAYRMAVADGLFRNVTDPAVMDGLRWMLSTGITDGELFDAGLSSGIVLAAATCDDAYGFVHDVASAVAEGRRSAVAAMSRTRL</sequence>
<dbReference type="Proteomes" id="UP000005084">
    <property type="component" value="Unassembled WGS sequence"/>
</dbReference>
<evidence type="ECO:0000313" key="1">
    <source>
        <dbReference type="EMBL" id="EEQ54866.1"/>
    </source>
</evidence>
<name>C5EA22_BIFLI</name>
<dbReference type="AlphaFoldDB" id="C5EA22"/>
<gene>
    <name evidence="1" type="ORF">BLIG_00817</name>
</gene>